<reference evidence="1" key="1">
    <citation type="submission" date="2022-03" db="EMBL/GenBank/DDBJ databases">
        <title>Sea Food Isolates.</title>
        <authorList>
            <person name="Li c."/>
        </authorList>
    </citation>
    <scope>NUCLEOTIDE SEQUENCE</scope>
    <source>
        <strain evidence="1">19PA01SH03</strain>
    </source>
</reference>
<name>A0AAU6SP48_UNCXX</name>
<protein>
    <submittedName>
        <fullName evidence="1">Uncharacterized protein</fullName>
    </submittedName>
</protein>
<accession>A0AAU6SP48</accession>
<organism evidence="1">
    <name type="scientific">bacterium 19PA01SH03</name>
    <dbReference type="NCBI Taxonomy" id="2920705"/>
    <lineage>
        <taxon>Bacteria</taxon>
    </lineage>
</organism>
<sequence>MPREKLTPEQWELVKDQYEQGKTGKQLVLFVLNTFSVVIDPSTIYHRANNHCWERDPESQLAKVTPVVRLAHLTGKEVAEVEGALAPCPDKFSEGSLAKLAGTLEVLLEGYANAVTDETKFTPMAIEQLTTIQGMLSKCLAMINDERDRGKEKTKGGHVGSGVMLVGEVPTLDDFEAMAAEQQAQLKAEVKNVPQQQLKSEQVLTLIAAADALTALLPQLQKGSGTYQEMASDLQPLTDLAVKLKGTQYEQV</sequence>
<evidence type="ECO:0000313" key="1">
    <source>
        <dbReference type="EMBL" id="XAG21728.1"/>
    </source>
</evidence>
<gene>
    <name evidence="1" type="ORF">MRN70_02525</name>
</gene>
<dbReference type="AlphaFoldDB" id="A0AAU6SP48"/>
<dbReference type="EMBL" id="CP095338">
    <property type="protein sequence ID" value="XAG21728.1"/>
    <property type="molecule type" value="Genomic_DNA"/>
</dbReference>
<proteinExistence type="predicted"/>